<keyword evidence="1" id="KW-0238">DNA-binding</keyword>
<dbReference type="InterPro" id="IPR010982">
    <property type="entry name" value="Lambda_DNA-bd_dom_sf"/>
</dbReference>
<proteinExistence type="predicted"/>
<dbReference type="EMBL" id="CP045875">
    <property type="protein sequence ID" value="QGG48957.1"/>
    <property type="molecule type" value="Genomic_DNA"/>
</dbReference>
<dbReference type="GO" id="GO:0003677">
    <property type="term" value="F:DNA binding"/>
    <property type="evidence" value="ECO:0007669"/>
    <property type="project" value="UniProtKB-KW"/>
</dbReference>
<dbReference type="KEGG" id="hcv:FTV88_2868"/>
<reference evidence="4" key="1">
    <citation type="submission" date="2019-11" db="EMBL/GenBank/DDBJ databases">
        <title>Genome sequence of Heliorestis convoluta strain HH, an alkaliphilic and minimalistic phototrophic bacterium from a soda lake in Egypt.</title>
        <authorList>
            <person name="Dewey E.D."/>
            <person name="Stokes L.M."/>
            <person name="Burchell B.M."/>
            <person name="Shaffer K.N."/>
            <person name="Huntington A.M."/>
            <person name="Baker J.M."/>
            <person name="Nadendla S."/>
            <person name="Giglio M.G."/>
            <person name="Touchman J.W."/>
            <person name="Blankenship R.E."/>
            <person name="Madigan M.T."/>
            <person name="Sattley W.M."/>
        </authorList>
    </citation>
    <scope>NUCLEOTIDE SEQUENCE [LARGE SCALE GENOMIC DNA]</scope>
    <source>
        <strain evidence="4">HH</strain>
    </source>
</reference>
<dbReference type="Gene3D" id="1.10.260.40">
    <property type="entry name" value="lambda repressor-like DNA-binding domains"/>
    <property type="match status" value="1"/>
</dbReference>
<evidence type="ECO:0000313" key="4">
    <source>
        <dbReference type="Proteomes" id="UP000366051"/>
    </source>
</evidence>
<evidence type="ECO:0000259" key="2">
    <source>
        <dbReference type="PROSITE" id="PS50943"/>
    </source>
</evidence>
<evidence type="ECO:0000256" key="1">
    <source>
        <dbReference type="ARBA" id="ARBA00023125"/>
    </source>
</evidence>
<gene>
    <name evidence="3" type="ORF">FTV88_2868</name>
</gene>
<organism evidence="3 4">
    <name type="scientific">Heliorestis convoluta</name>
    <dbReference type="NCBI Taxonomy" id="356322"/>
    <lineage>
        <taxon>Bacteria</taxon>
        <taxon>Bacillati</taxon>
        <taxon>Bacillota</taxon>
        <taxon>Clostridia</taxon>
        <taxon>Eubacteriales</taxon>
        <taxon>Heliobacteriaceae</taxon>
        <taxon>Heliorestis</taxon>
    </lineage>
</organism>
<name>A0A5Q2N2A8_9FIRM</name>
<dbReference type="PANTHER" id="PTHR46558:SF4">
    <property type="entry name" value="DNA-BIDING PHAGE PROTEIN"/>
    <property type="match status" value="1"/>
</dbReference>
<dbReference type="Proteomes" id="UP000366051">
    <property type="component" value="Chromosome"/>
</dbReference>
<dbReference type="PANTHER" id="PTHR46558">
    <property type="entry name" value="TRACRIPTIONAL REGULATORY PROTEIN-RELATED-RELATED"/>
    <property type="match status" value="1"/>
</dbReference>
<dbReference type="AlphaFoldDB" id="A0A5Q2N2A8"/>
<dbReference type="RefSeq" id="WP_153726024.1">
    <property type="nucleotide sequence ID" value="NZ_CP045875.1"/>
</dbReference>
<dbReference type="CDD" id="cd00093">
    <property type="entry name" value="HTH_XRE"/>
    <property type="match status" value="1"/>
</dbReference>
<keyword evidence="4" id="KW-1185">Reference proteome</keyword>
<dbReference type="SMART" id="SM00530">
    <property type="entry name" value="HTH_XRE"/>
    <property type="match status" value="1"/>
</dbReference>
<dbReference type="PROSITE" id="PS50943">
    <property type="entry name" value="HTH_CROC1"/>
    <property type="match status" value="1"/>
</dbReference>
<sequence>MNKTIGQQIRQQRIQKGITQGELAKLIGCTSANICKMEKGDHRVRLIHVPTLANLLNIPLETFFIEERSGIDGQKADI</sequence>
<evidence type="ECO:0000313" key="3">
    <source>
        <dbReference type="EMBL" id="QGG48957.1"/>
    </source>
</evidence>
<protein>
    <submittedName>
        <fullName evidence="3">Helix-turn-helix domain protein</fullName>
    </submittedName>
</protein>
<feature type="domain" description="HTH cro/C1-type" evidence="2">
    <location>
        <begin position="9"/>
        <end position="63"/>
    </location>
</feature>
<dbReference type="Pfam" id="PF01381">
    <property type="entry name" value="HTH_3"/>
    <property type="match status" value="1"/>
</dbReference>
<dbReference type="InterPro" id="IPR001387">
    <property type="entry name" value="Cro/C1-type_HTH"/>
</dbReference>
<dbReference type="SUPFAM" id="SSF47413">
    <property type="entry name" value="lambda repressor-like DNA-binding domains"/>
    <property type="match status" value="1"/>
</dbReference>
<accession>A0A5Q2N2A8</accession>